<protein>
    <submittedName>
        <fullName evidence="3">Uncharacterized protein</fullName>
    </submittedName>
</protein>
<feature type="coiled-coil region" evidence="1">
    <location>
        <begin position="761"/>
        <end position="868"/>
    </location>
</feature>
<feature type="compositionally biased region" description="Low complexity" evidence="2">
    <location>
        <begin position="611"/>
        <end position="628"/>
    </location>
</feature>
<feature type="region of interest" description="Disordered" evidence="2">
    <location>
        <begin position="1644"/>
        <end position="1735"/>
    </location>
</feature>
<feature type="coiled-coil region" evidence="1">
    <location>
        <begin position="1086"/>
        <end position="1230"/>
    </location>
</feature>
<evidence type="ECO:0000256" key="2">
    <source>
        <dbReference type="SAM" id="MobiDB-lite"/>
    </source>
</evidence>
<dbReference type="SUPFAM" id="SSF50370">
    <property type="entry name" value="Ricin B-like lectins"/>
    <property type="match status" value="1"/>
</dbReference>
<gene>
    <name evidence="3" type="ORF">PCOS0759_LOCUS5005</name>
</gene>
<feature type="coiled-coil region" evidence="1">
    <location>
        <begin position="1376"/>
        <end position="1446"/>
    </location>
</feature>
<reference evidence="3" key="1">
    <citation type="submission" date="2021-01" db="EMBL/GenBank/DDBJ databases">
        <authorList>
            <person name="Corre E."/>
            <person name="Pelletier E."/>
            <person name="Niang G."/>
            <person name="Scheremetjew M."/>
            <person name="Finn R."/>
            <person name="Kale V."/>
            <person name="Holt S."/>
            <person name="Cochrane G."/>
            <person name="Meng A."/>
            <person name="Brown T."/>
            <person name="Cohen L."/>
        </authorList>
    </citation>
    <scope>NUCLEOTIDE SEQUENCE</scope>
    <source>
        <strain evidence="3">WS</strain>
    </source>
</reference>
<sequence>MRPYRSSFYPATSTLSSSGPVLKSIHDVFVTSPEQTLKQRLDSIVSTGTAGIMQVYKDRLFFRNPQSSSLAIKGKQHLPSNGIYILLKDIQSTHDQQGGWFTNSSLTLVFRDLPQEHIITLQFRIEKDLDFVVQAIQSALKEYQHSKKRNRLEKLEPNQRFRLRHESSKKYLALSENNSNITLSHRDGLQEELFEWIYCDGMIFSKHLTSKVMEYNFQMDQIQLGDNKYHTGSNKYQIWRLSKGVLHLWNEFKALNATPNEDGVAVVSLSSTKDNKMEPQLWLLELSDRNPSLRIQTSRVVGKSHANLPPELKLDVPLYDSPLHSASMRDNGHDVDNGSINSTISNPPTLMVSDPNHQPLGSPSNAESSNRPPFKTQKSTSSITNRTDAGATPYTPASSVSSTPHSPRSHLHDDRMTQDSSGVPASPTPQTPVTDRSSSRRKRKHKSRHSRQSSNVSITQNSMTPSDIFTNVQFSEINQQRDDLKAENDSLNSKISALQKKLRHQHKHLDQLKKEHESQIEKLLQEHSIDMESLKEQLDQFRSQNQASQQSKFDQHDKLMEQLSVTNKTMAELKKKMMTRESQAKNLRHINQDLEKTVTSQRGALDQLQRESSNTQQELSESQTQLSQARKQLDFMQQQKMTAEKRIADLEKDASEWGPKLQSVTSDLKRAQDECKTTNKHLAQTREEAANHRQQSEEHCRELLLLRTELEKFRSEAKIRQMRLDSASQTEMSPQMLENNSLQQQLFREREIMEDERRVMLDEKKLLIKEEKELLEQQRQLKIGSNLKQHKQPSITQLQKALAQKEQELQSQTAHFSQRESQLFVGMDALEEESRQHKLEILDLKERHQILENQLKRAQTDSEVMRNRLLDREKELEILRETSDQALSNSTGAQTRFSKMRAQVEMDRRDLQREQEEIYRTQDNLRKEMYELQERYNQFDLHKRSFQVESKESLLKDKKDLQEREAEVTKKQKLLEKRDADLQQQWQVLQQEREEMTVLQQSLHDKQNHLLERESLLVKNLEAMSRGDAVFTSEKMEKAYAEIQHMGNDLEHARKEHARLSTDLEGRISAHTRYVEEMEFELAKRKTTLAEEYAEFEKEVAAFQEEKQQTLETAQRLQVKEDNLNDREQHLMRKVRNEENVRRKKLHADRIKLNEEIAQFEVHKESKKKELEENYQRFTDRAENMRAEIRQLEKIKRDHEQEIDAHKKSISEQQRRLGLLSEEAAQEQRELEQRLIQRQMDLDHEKNALETSKALFEKAGQDREAEFASKMELLVEKQSHINQMQEEHKSLHDSEKDRIAEDRLKLNREQAGVQAVRAALEEKSKEYEERTQLVSQWENKVAAREKQVTEKEKFVDAFLTRERHDAQIETMDCELNRDMNTKLESMKKEHREKIKQHEKMVREFERKHLQLLRELDEKHRQISEKEQALNESKKAFNANLRELTARQQGLASMERDFEEQKQLMIETREGYEHEHFLLQGEKERLAQAVGESTRLLLDLKQKEQDLDSRSELIALRDASLAKKQRYMLYAEENSINSLEEHMRQLEKEFEEKADHNRHVHDRDSLVNLEIEKENFRERLQKMNHAHELDLDVVRKQLNASVERNEQLEMQHAQLEYIVGKLIKDLNSEHEHYAELSSFLQQSHSVNESNGNFEPPAGERASMSPPSQQAPPIPVLNLNTLNSANASKTQRANQLSSEKKSTRESKLAISELEPQKSARSSQTHIVPPKSALYNNSPRISVHSADEKSEAINGTTAHQQDRLLSSHFKRDSATKYIPKGDIMSITLKSSPEQKWSVSIRDEGILSILQIDSVEEVGIEKHRYVFLAETLGRTVLELVKETKDGDLVQHLAIQVVSR</sequence>
<feature type="region of interest" description="Disordered" evidence="2">
    <location>
        <begin position="606"/>
        <end position="629"/>
    </location>
</feature>
<feature type="compositionally biased region" description="Basic and acidic residues" evidence="2">
    <location>
        <begin position="1696"/>
        <end position="1705"/>
    </location>
</feature>
<dbReference type="EMBL" id="HBGD01006026">
    <property type="protein sequence ID" value="CAD9081765.1"/>
    <property type="molecule type" value="Transcribed_RNA"/>
</dbReference>
<feature type="compositionally biased region" description="Low complexity" evidence="2">
    <location>
        <begin position="396"/>
        <end position="406"/>
    </location>
</feature>
<organism evidence="3">
    <name type="scientific">Percolomonas cosmopolitus</name>
    <dbReference type="NCBI Taxonomy" id="63605"/>
    <lineage>
        <taxon>Eukaryota</taxon>
        <taxon>Discoba</taxon>
        <taxon>Heterolobosea</taxon>
        <taxon>Tetramitia</taxon>
        <taxon>Eutetramitia</taxon>
        <taxon>Percolomonadidae</taxon>
        <taxon>Percolomonas</taxon>
    </lineage>
</organism>
<keyword evidence="1" id="KW-0175">Coiled coil</keyword>
<accession>A0A7S1KQ88</accession>
<evidence type="ECO:0000313" key="3">
    <source>
        <dbReference type="EMBL" id="CAD9081765.1"/>
    </source>
</evidence>
<feature type="compositionally biased region" description="Basic residues" evidence="2">
    <location>
        <begin position="439"/>
        <end position="451"/>
    </location>
</feature>
<feature type="compositionally biased region" description="Low complexity" evidence="2">
    <location>
        <begin position="1675"/>
        <end position="1686"/>
    </location>
</feature>
<feature type="compositionally biased region" description="Polar residues" evidence="2">
    <location>
        <begin position="338"/>
        <end position="348"/>
    </location>
</feature>
<feature type="compositionally biased region" description="Polar residues" evidence="2">
    <location>
        <begin position="355"/>
        <end position="387"/>
    </location>
</feature>
<feature type="coiled-coil region" evidence="1">
    <location>
        <begin position="908"/>
        <end position="1009"/>
    </location>
</feature>
<proteinExistence type="predicted"/>
<name>A0A7S1KQ88_9EUKA</name>
<evidence type="ECO:0000256" key="1">
    <source>
        <dbReference type="SAM" id="Coils"/>
    </source>
</evidence>
<dbReference type="Gene3D" id="1.10.287.1490">
    <property type="match status" value="1"/>
</dbReference>
<feature type="coiled-coil region" evidence="1">
    <location>
        <begin position="1528"/>
        <end position="1610"/>
    </location>
</feature>
<dbReference type="InterPro" id="IPR035992">
    <property type="entry name" value="Ricin_B-like_lectins"/>
</dbReference>
<feature type="compositionally biased region" description="Polar residues" evidence="2">
    <location>
        <begin position="455"/>
        <end position="464"/>
    </location>
</feature>
<feature type="region of interest" description="Disordered" evidence="2">
    <location>
        <begin position="325"/>
        <end position="464"/>
    </location>
</feature>